<keyword evidence="6" id="KW-0997">Cell inner membrane</keyword>
<keyword evidence="7" id="KW-0328">Glycosyltransferase</keyword>
<dbReference type="InterPro" id="IPR029044">
    <property type="entry name" value="Nucleotide-diphossugar_trans"/>
</dbReference>
<keyword evidence="9 12" id="KW-0812">Transmembrane</keyword>
<keyword evidence="8" id="KW-0808">Transferase</keyword>
<feature type="transmembrane region" description="Helical" evidence="12">
    <location>
        <begin position="21"/>
        <end position="40"/>
    </location>
</feature>
<protein>
    <recommendedName>
        <fullName evidence="4">Glucans biosynthesis glucosyltransferase H</fullName>
    </recommendedName>
</protein>
<feature type="transmembrane region" description="Helical" evidence="12">
    <location>
        <begin position="371"/>
        <end position="394"/>
    </location>
</feature>
<evidence type="ECO:0000313" key="14">
    <source>
        <dbReference type="EMBL" id="PIL21325.1"/>
    </source>
</evidence>
<dbReference type="InterPro" id="IPR050321">
    <property type="entry name" value="Glycosyltr_2/OpgH_subfam"/>
</dbReference>
<feature type="transmembrane region" description="Helical" evidence="12">
    <location>
        <begin position="522"/>
        <end position="552"/>
    </location>
</feature>
<proteinExistence type="inferred from homology"/>
<evidence type="ECO:0000313" key="15">
    <source>
        <dbReference type="Proteomes" id="UP000231259"/>
    </source>
</evidence>
<dbReference type="CDD" id="cd04191">
    <property type="entry name" value="Glucan_BSP_MdoH"/>
    <property type="match status" value="1"/>
</dbReference>
<accession>A0A2G8RID6</accession>
<evidence type="ECO:0000256" key="7">
    <source>
        <dbReference type="ARBA" id="ARBA00022676"/>
    </source>
</evidence>
<keyword evidence="10 12" id="KW-1133">Transmembrane helix</keyword>
<dbReference type="Pfam" id="PF13632">
    <property type="entry name" value="Glyco_trans_2_3"/>
    <property type="match status" value="1"/>
</dbReference>
<dbReference type="NCBIfam" id="NF003962">
    <property type="entry name" value="PRK05454.2-5"/>
    <property type="match status" value="1"/>
</dbReference>
<comment type="caution">
    <text evidence="14">The sequence shown here is derived from an EMBL/GenBank/DDBJ whole genome shotgun (WGS) entry which is preliminary data.</text>
</comment>
<dbReference type="Proteomes" id="UP000231259">
    <property type="component" value="Unassembled WGS sequence"/>
</dbReference>
<evidence type="ECO:0000256" key="12">
    <source>
        <dbReference type="SAM" id="Phobius"/>
    </source>
</evidence>
<evidence type="ECO:0000256" key="2">
    <source>
        <dbReference type="ARBA" id="ARBA00005001"/>
    </source>
</evidence>
<feature type="transmembrane region" description="Helical" evidence="12">
    <location>
        <begin position="60"/>
        <end position="82"/>
    </location>
</feature>
<keyword evidence="15" id="KW-1185">Reference proteome</keyword>
<sequence>MPTQDLRKAPARQRIWQTPQVYLARITAFGGAAALTIYGFMQMNLVFGNETSTTLQSLLLGFFTVTFGWIALSSTQALAAVFSGRREVANESSDRPLTSRTAIIMPVYNEDPATTCAALQAIGEAIADRGEGSAFEIFLLSDTTDPAVWAQETACFSRLRQGLKGKMQVWYRRRFDNVGRKAGNLREFVEQWGARYDHMLVLDADSLMAADTVITLARRMEAAPRLGILQSVPVLMGGTTVFARIQQFAGRVYGPIIARGVSAWQGLDGNYWGHNAIIRVKAFAECCGMPELPGRKPFGGHVMSHDFVEAALIRRGGWQVRMDTDLGGSWEGAPQSLLDLAARDRRWAQGNLQHVKVVGARGLSASNRAHFLIGIGSYLMSSIWLAMLVTGGFLTAQSLLYERDYFGDEPQLFPQWPIFDAQRMMWLLALSMALLFLPKILGALRAISLPKLRRSWGGAGRILGGTILEILLSALLAPILMLFQVQQVFEILSGRDSGWSAQSRGANDMSWSKAFASHGVQVFIGLAASVTVVLFAPNQIIWLAPVLAGLVLSPALSRFTGRVMDIGLIRLLYIPEDRNPPPVALRAEALRADFDIVADVTPMMLLSDPKLNARHLSSLPPVTDQSADDNKMDLDVITTRAKLSAAGNVDQAIGWLTKKELTKLLSTPELLSWGCEKFSRAP</sequence>
<gene>
    <name evidence="14" type="ORF">P775_04875</name>
</gene>
<dbReference type="PANTHER" id="PTHR43867">
    <property type="entry name" value="CELLULOSE SYNTHASE CATALYTIC SUBUNIT A [UDP-FORMING]"/>
    <property type="match status" value="1"/>
</dbReference>
<keyword evidence="5" id="KW-1003">Cell membrane</keyword>
<evidence type="ECO:0000256" key="10">
    <source>
        <dbReference type="ARBA" id="ARBA00022989"/>
    </source>
</evidence>
<dbReference type="AlphaFoldDB" id="A0A2G8RID6"/>
<evidence type="ECO:0000259" key="13">
    <source>
        <dbReference type="Pfam" id="PF13632"/>
    </source>
</evidence>
<evidence type="ECO:0000256" key="4">
    <source>
        <dbReference type="ARBA" id="ARBA00020585"/>
    </source>
</evidence>
<evidence type="ECO:0000256" key="11">
    <source>
        <dbReference type="ARBA" id="ARBA00023136"/>
    </source>
</evidence>
<evidence type="ECO:0000256" key="8">
    <source>
        <dbReference type="ARBA" id="ARBA00022679"/>
    </source>
</evidence>
<dbReference type="PANTHER" id="PTHR43867:SF5">
    <property type="entry name" value="GLUCANS BIOSYNTHESIS GLUCOSYLTRANSFERASE H"/>
    <property type="match status" value="1"/>
</dbReference>
<dbReference type="GO" id="GO:0016758">
    <property type="term" value="F:hexosyltransferase activity"/>
    <property type="evidence" value="ECO:0007669"/>
    <property type="project" value="TreeGrafter"/>
</dbReference>
<comment type="similarity">
    <text evidence="3">Belongs to the glycosyltransferase 2 family. OpgH subfamily.</text>
</comment>
<dbReference type="Gene3D" id="3.90.550.10">
    <property type="entry name" value="Spore Coat Polysaccharide Biosynthesis Protein SpsA, Chain A"/>
    <property type="match status" value="1"/>
</dbReference>
<evidence type="ECO:0000256" key="3">
    <source>
        <dbReference type="ARBA" id="ARBA00009337"/>
    </source>
</evidence>
<dbReference type="SUPFAM" id="SSF53448">
    <property type="entry name" value="Nucleotide-diphospho-sugar transferases"/>
    <property type="match status" value="1"/>
</dbReference>
<name>A0A2G8RID6_9RHOB</name>
<dbReference type="NCBIfam" id="NF003958">
    <property type="entry name" value="PRK05454.2-1"/>
    <property type="match status" value="1"/>
</dbReference>
<feature type="transmembrane region" description="Helical" evidence="12">
    <location>
        <begin position="424"/>
        <end position="441"/>
    </location>
</feature>
<evidence type="ECO:0000256" key="5">
    <source>
        <dbReference type="ARBA" id="ARBA00022475"/>
    </source>
</evidence>
<feature type="domain" description="Glycosyltransferase 2-like" evidence="13">
    <location>
        <begin position="200"/>
        <end position="424"/>
    </location>
</feature>
<evidence type="ECO:0000256" key="9">
    <source>
        <dbReference type="ARBA" id="ARBA00022692"/>
    </source>
</evidence>
<dbReference type="GO" id="GO:0005886">
    <property type="term" value="C:plasma membrane"/>
    <property type="evidence" value="ECO:0007669"/>
    <property type="project" value="UniProtKB-SubCell"/>
</dbReference>
<comment type="subcellular location">
    <subcellularLocation>
        <location evidence="1">Cell inner membrane</location>
        <topology evidence="1">Multi-pass membrane protein</topology>
    </subcellularLocation>
</comment>
<feature type="transmembrane region" description="Helical" evidence="12">
    <location>
        <begin position="462"/>
        <end position="483"/>
    </location>
</feature>
<dbReference type="EMBL" id="AWWI01000042">
    <property type="protein sequence ID" value="PIL21325.1"/>
    <property type="molecule type" value="Genomic_DNA"/>
</dbReference>
<dbReference type="InterPro" id="IPR001173">
    <property type="entry name" value="Glyco_trans_2-like"/>
</dbReference>
<keyword evidence="11 12" id="KW-0472">Membrane</keyword>
<evidence type="ECO:0000256" key="6">
    <source>
        <dbReference type="ARBA" id="ARBA00022519"/>
    </source>
</evidence>
<reference evidence="14 15" key="1">
    <citation type="submission" date="2013-09" db="EMBL/GenBank/DDBJ databases">
        <title>Genome sequencing of Phaeobacter antarcticus sp. nov. SM1211.</title>
        <authorList>
            <person name="Zhang X.-Y."/>
            <person name="Liu C."/>
            <person name="Chen X.-L."/>
            <person name="Xie B.-B."/>
            <person name="Qin Q.-L."/>
            <person name="Rong J.-C."/>
            <person name="Zhang Y.-Z."/>
        </authorList>
    </citation>
    <scope>NUCLEOTIDE SEQUENCE [LARGE SCALE GENOMIC DNA]</scope>
    <source>
        <strain evidence="14 15">SM1211</strain>
    </source>
</reference>
<evidence type="ECO:0000256" key="1">
    <source>
        <dbReference type="ARBA" id="ARBA00004429"/>
    </source>
</evidence>
<comment type="pathway">
    <text evidence="2">Glycan metabolism; osmoregulated periplasmic glucan (OPG) biosynthesis.</text>
</comment>
<organism evidence="14 15">
    <name type="scientific">Puniceibacterium antarcticum</name>
    <dbReference type="NCBI Taxonomy" id="1206336"/>
    <lineage>
        <taxon>Bacteria</taxon>
        <taxon>Pseudomonadati</taxon>
        <taxon>Pseudomonadota</taxon>
        <taxon>Alphaproteobacteria</taxon>
        <taxon>Rhodobacterales</taxon>
        <taxon>Paracoccaceae</taxon>
        <taxon>Puniceibacterium</taxon>
    </lineage>
</organism>